<keyword evidence="8" id="KW-1185">Reference proteome</keyword>
<evidence type="ECO:0000259" key="5">
    <source>
        <dbReference type="Pfam" id="PF25944"/>
    </source>
</evidence>
<dbReference type="Pfam" id="PF25917">
    <property type="entry name" value="BSH_RND"/>
    <property type="match status" value="1"/>
</dbReference>
<comment type="subcellular location">
    <subcellularLocation>
        <location evidence="1">Cell envelope</location>
    </subcellularLocation>
</comment>
<organism evidence="7 8">
    <name type="scientific">Labrys neptuniae</name>
    <dbReference type="NCBI Taxonomy" id="376174"/>
    <lineage>
        <taxon>Bacteria</taxon>
        <taxon>Pseudomonadati</taxon>
        <taxon>Pseudomonadota</taxon>
        <taxon>Alphaproteobacteria</taxon>
        <taxon>Hyphomicrobiales</taxon>
        <taxon>Xanthobacteraceae</taxon>
        <taxon>Labrys</taxon>
    </lineage>
</organism>
<evidence type="ECO:0000313" key="8">
    <source>
        <dbReference type="Proteomes" id="UP001555786"/>
    </source>
</evidence>
<dbReference type="InterPro" id="IPR058625">
    <property type="entry name" value="MdtA-like_BSH"/>
</dbReference>
<feature type="domain" description="Multidrug resistance protein MdtA-like C-terminal permuted SH3" evidence="6">
    <location>
        <begin position="327"/>
        <end position="387"/>
    </location>
</feature>
<dbReference type="Proteomes" id="UP001555786">
    <property type="component" value="Unassembled WGS sequence"/>
</dbReference>
<dbReference type="InterPro" id="IPR006143">
    <property type="entry name" value="RND_pump_MFP"/>
</dbReference>
<evidence type="ECO:0000256" key="1">
    <source>
        <dbReference type="ARBA" id="ARBA00004196"/>
    </source>
</evidence>
<dbReference type="Gene3D" id="2.40.420.20">
    <property type="match status" value="1"/>
</dbReference>
<dbReference type="InterPro" id="IPR058624">
    <property type="entry name" value="MdtA-like_HH"/>
</dbReference>
<proteinExistence type="inferred from homology"/>
<evidence type="ECO:0000313" key="7">
    <source>
        <dbReference type="EMBL" id="MEW9307647.1"/>
    </source>
</evidence>
<feature type="domain" description="Multidrug resistance protein MdtA-like beta-barrel" evidence="5">
    <location>
        <begin position="225"/>
        <end position="294"/>
    </location>
</feature>
<dbReference type="PANTHER" id="PTHR30158:SF3">
    <property type="entry name" value="MULTIDRUG EFFLUX PUMP SUBUNIT ACRA-RELATED"/>
    <property type="match status" value="1"/>
</dbReference>
<accession>A0ABV3PPS9</accession>
<sequence length="408" mass="43246">MIAAILRRFLSSNSYAQPRPLPMLALAALLGSTAMVPVFVSPAAAQMPNAGPPAVGFIVAAKMPITQTQQFIGRIEAINRVSIVARVTAQLEETPFTEGREVKKGEVLFRLEQPPYQAALDVNKALIAQYEAQLRNAKLTTERAQALLKTPAGQQSTVDTAIASQQALEAQILGANAQLRTSQINLDYTTITSPIDGKIGRYAVTTGNIVGPTSGTLATIVSQDPMYVTFPVPSPQFLEMSKYYGSRGGFAAVRIKLKLPDGSTYEQDGKLNYVDPTIANGTDTVTLRGEIANPTVSGATPGEINRRPLIDGEFVTVLLEGVEPIQVLGIPRGAVLTDQQGSYVYVVGPDNAVEQRRVQLGQTTPATAMVSAGLNEGEKVIVDGIQKVRPGIKVAPSPAPASNNGAAK</sequence>
<dbReference type="InterPro" id="IPR058626">
    <property type="entry name" value="MdtA-like_b-barrel"/>
</dbReference>
<name>A0ABV3PPS9_9HYPH</name>
<dbReference type="Gene3D" id="2.40.30.170">
    <property type="match status" value="1"/>
</dbReference>
<dbReference type="Pfam" id="PF25967">
    <property type="entry name" value="RND-MFP_C"/>
    <property type="match status" value="1"/>
</dbReference>
<dbReference type="InterPro" id="IPR058627">
    <property type="entry name" value="MdtA-like_C"/>
</dbReference>
<dbReference type="RefSeq" id="WP_311944802.1">
    <property type="nucleotide sequence ID" value="NZ_JAVSCS010000055.1"/>
</dbReference>
<feature type="domain" description="Multidrug resistance protein MdtA-like barrel-sandwich hybrid" evidence="4">
    <location>
        <begin position="79"/>
        <end position="212"/>
    </location>
</feature>
<dbReference type="Pfam" id="PF25944">
    <property type="entry name" value="Beta-barrel_RND"/>
    <property type="match status" value="1"/>
</dbReference>
<dbReference type="NCBIfam" id="TIGR01730">
    <property type="entry name" value="RND_mfp"/>
    <property type="match status" value="1"/>
</dbReference>
<protein>
    <submittedName>
        <fullName evidence="7">Efflux RND transporter periplasmic adaptor subunit</fullName>
    </submittedName>
</protein>
<evidence type="ECO:0000256" key="2">
    <source>
        <dbReference type="ARBA" id="ARBA00009477"/>
    </source>
</evidence>
<reference evidence="7 8" key="1">
    <citation type="submission" date="2024-07" db="EMBL/GenBank/DDBJ databases">
        <title>Description of Labrys sedimenti sp. nov., isolated from a diclofenac-degrading enrichment culture.</title>
        <authorList>
            <person name="Tancsics A."/>
            <person name="Csepanyi A."/>
        </authorList>
    </citation>
    <scope>NUCLEOTIDE SEQUENCE [LARGE SCALE GENOMIC DNA]</scope>
    <source>
        <strain evidence="7 8">LMG 23578</strain>
    </source>
</reference>
<comment type="similarity">
    <text evidence="2">Belongs to the membrane fusion protein (MFP) (TC 8.A.1) family.</text>
</comment>
<comment type="caution">
    <text evidence="7">The sequence shown here is derived from an EMBL/GenBank/DDBJ whole genome shotgun (WGS) entry which is preliminary data.</text>
</comment>
<dbReference type="Pfam" id="PF25876">
    <property type="entry name" value="HH_MFP_RND"/>
    <property type="match status" value="1"/>
</dbReference>
<feature type="domain" description="Multidrug resistance protein MdtA-like alpha-helical hairpin" evidence="3">
    <location>
        <begin position="120"/>
        <end position="189"/>
    </location>
</feature>
<dbReference type="SUPFAM" id="SSF111369">
    <property type="entry name" value="HlyD-like secretion proteins"/>
    <property type="match status" value="1"/>
</dbReference>
<evidence type="ECO:0000259" key="6">
    <source>
        <dbReference type="Pfam" id="PF25967"/>
    </source>
</evidence>
<dbReference type="Gene3D" id="2.40.50.100">
    <property type="match status" value="1"/>
</dbReference>
<dbReference type="EMBL" id="JBFNQD010000006">
    <property type="protein sequence ID" value="MEW9307647.1"/>
    <property type="molecule type" value="Genomic_DNA"/>
</dbReference>
<dbReference type="Gene3D" id="1.10.287.470">
    <property type="entry name" value="Helix hairpin bin"/>
    <property type="match status" value="1"/>
</dbReference>
<gene>
    <name evidence="7" type="ORF">ABXS05_18990</name>
</gene>
<dbReference type="PANTHER" id="PTHR30158">
    <property type="entry name" value="ACRA/E-RELATED COMPONENT OF DRUG EFFLUX TRANSPORTER"/>
    <property type="match status" value="1"/>
</dbReference>
<evidence type="ECO:0000259" key="3">
    <source>
        <dbReference type="Pfam" id="PF25876"/>
    </source>
</evidence>
<evidence type="ECO:0000259" key="4">
    <source>
        <dbReference type="Pfam" id="PF25917"/>
    </source>
</evidence>